<dbReference type="RefSeq" id="WP_084032290.1">
    <property type="nucleotide sequence ID" value="NZ_CAESAQ020000043.1"/>
</dbReference>
<dbReference type="EMBL" id="CAESAQ020000043">
    <property type="protein sequence ID" value="CAB5497799.1"/>
    <property type="molecule type" value="Genomic_DNA"/>
</dbReference>
<gene>
    <name evidence="6" type="ORF">THERMOS_734</name>
</gene>
<dbReference type="CDD" id="cd04301">
    <property type="entry name" value="NAT_SF"/>
    <property type="match status" value="1"/>
</dbReference>
<evidence type="ECO:0000313" key="6">
    <source>
        <dbReference type="EMBL" id="CAB5497799.1"/>
    </source>
</evidence>
<accession>A0A8H9CH29</accession>
<dbReference type="OrthoDB" id="9802238at2"/>
<dbReference type="InterPro" id="IPR000182">
    <property type="entry name" value="GNAT_dom"/>
</dbReference>
<evidence type="ECO:0000256" key="1">
    <source>
        <dbReference type="ARBA" id="ARBA00015231"/>
    </source>
</evidence>
<dbReference type="PANTHER" id="PTHR30602:SF12">
    <property type="entry name" value="AMINO-ACID ACETYLTRANSFERASE NAGS1, CHLOROPLASTIC-RELATED"/>
    <property type="match status" value="1"/>
</dbReference>
<evidence type="ECO:0000256" key="4">
    <source>
        <dbReference type="ARBA" id="ARBA00033251"/>
    </source>
</evidence>
<name>A0A8H9CH29_9GAMM</name>
<evidence type="ECO:0000259" key="5">
    <source>
        <dbReference type="PROSITE" id="PS51186"/>
    </source>
</evidence>
<comment type="caution">
    <text evidence="6">The sequence shown here is derived from an EMBL/GenBank/DDBJ whole genome shotgun (WGS) entry which is preliminary data.</text>
</comment>
<keyword evidence="3 6" id="KW-0012">Acyltransferase</keyword>
<dbReference type="PROSITE" id="PS51186">
    <property type="entry name" value="GNAT"/>
    <property type="match status" value="1"/>
</dbReference>
<proteinExistence type="predicted"/>
<evidence type="ECO:0000256" key="3">
    <source>
        <dbReference type="ARBA" id="ARBA00023315"/>
    </source>
</evidence>
<dbReference type="AlphaFoldDB" id="A0A8H9CH29"/>
<reference evidence="6 7" key="1">
    <citation type="submission" date="2020-05" db="EMBL/GenBank/DDBJ databases">
        <authorList>
            <person name="Petersen J."/>
            <person name="Sayavedra L."/>
        </authorList>
    </citation>
    <scope>NUCLEOTIDE SEQUENCE [LARGE SCALE GENOMIC DNA]</scope>
    <source>
        <strain evidence="6">B thermophilus SOXS</strain>
    </source>
</reference>
<evidence type="ECO:0000256" key="2">
    <source>
        <dbReference type="ARBA" id="ARBA00022679"/>
    </source>
</evidence>
<dbReference type="Gene3D" id="3.40.630.30">
    <property type="match status" value="1"/>
</dbReference>
<keyword evidence="7" id="KW-1185">Reference proteome</keyword>
<feature type="domain" description="N-acetyltransferase" evidence="5">
    <location>
        <begin position="1"/>
        <end position="133"/>
    </location>
</feature>
<dbReference type="PANTHER" id="PTHR30602">
    <property type="entry name" value="AMINO-ACID ACETYLTRANSFERASE"/>
    <property type="match status" value="1"/>
</dbReference>
<dbReference type="GO" id="GO:0006526">
    <property type="term" value="P:L-arginine biosynthetic process"/>
    <property type="evidence" value="ECO:0007669"/>
    <property type="project" value="InterPro"/>
</dbReference>
<organism evidence="6 7">
    <name type="scientific">Bathymodiolus thermophilus thioautotrophic gill symbiont</name>
    <dbReference type="NCBI Taxonomy" id="2360"/>
    <lineage>
        <taxon>Bacteria</taxon>
        <taxon>Pseudomonadati</taxon>
        <taxon>Pseudomonadota</taxon>
        <taxon>Gammaproteobacteria</taxon>
        <taxon>sulfur-oxidizing symbionts</taxon>
    </lineage>
</organism>
<dbReference type="Pfam" id="PF00583">
    <property type="entry name" value="Acetyltransf_1"/>
    <property type="match status" value="1"/>
</dbReference>
<dbReference type="Proteomes" id="UP000643672">
    <property type="component" value="Unassembled WGS sequence"/>
</dbReference>
<dbReference type="SUPFAM" id="SSF55729">
    <property type="entry name" value="Acyl-CoA N-acyltransferases (Nat)"/>
    <property type="match status" value="1"/>
</dbReference>
<keyword evidence="2 6" id="KW-0808">Transferase</keyword>
<evidence type="ECO:0000313" key="7">
    <source>
        <dbReference type="Proteomes" id="UP000643672"/>
    </source>
</evidence>
<dbReference type="GO" id="GO:0005737">
    <property type="term" value="C:cytoplasm"/>
    <property type="evidence" value="ECO:0007669"/>
    <property type="project" value="InterPro"/>
</dbReference>
<sequence>MDIAQQILNLITPFVKEGKILPRTYAQISSNITDFVWIERSGKLVACVGLKNCQEGGMGEIYALAVSEQVQNQGVSVDLLNKVIQKAFAGNLSKVFALSKHNADWFLKQGFVEMEISELPKKRQDLFDYQRNSSIFFKDIRHEN</sequence>
<protein>
    <recommendedName>
        <fullName evidence="1">Amino-acid acetyltransferase</fullName>
    </recommendedName>
    <alternativeName>
        <fullName evidence="4">N-acetylglutamate synthase</fullName>
    </alternativeName>
</protein>
<dbReference type="InterPro" id="IPR010167">
    <property type="entry name" value="NH2A_AcTrfase"/>
</dbReference>
<dbReference type="InterPro" id="IPR016181">
    <property type="entry name" value="Acyl_CoA_acyltransferase"/>
</dbReference>
<dbReference type="GO" id="GO:0004042">
    <property type="term" value="F:L-glutamate N-acetyltransferase activity"/>
    <property type="evidence" value="ECO:0007669"/>
    <property type="project" value="InterPro"/>
</dbReference>